<evidence type="ECO:0000313" key="2">
    <source>
        <dbReference type="EMBL" id="OSL47729.1"/>
    </source>
</evidence>
<accession>A0AAJ3NY95</accession>
<evidence type="ECO:0000313" key="3">
    <source>
        <dbReference type="Proteomes" id="UP000243401"/>
    </source>
</evidence>
<comment type="caution">
    <text evidence="2">The sequence shown here is derived from an EMBL/GenBank/DDBJ whole genome shotgun (WGS) entry which is preliminary data.</text>
</comment>
<reference evidence="2 3" key="1">
    <citation type="submission" date="2010-04" db="EMBL/GenBank/DDBJ databases">
        <title>The Genome Sequence of Escherichia coli H605.</title>
        <authorList>
            <consortium name="The Broad Institute Genome Sequencing Platform"/>
            <consortium name="The Broad Institute Genome Sequencing Center for Infectious Disease"/>
            <person name="Feldgarden M."/>
            <person name="Gordon D.M."/>
            <person name="Johnson J.R."/>
            <person name="Johnston B.D."/>
            <person name="Young S."/>
            <person name="Zeng Q."/>
            <person name="Koehrsen M."/>
            <person name="Alvarado L."/>
            <person name="Berlin A.M."/>
            <person name="Borenstein D."/>
            <person name="Chapman S.B."/>
            <person name="Chen Z."/>
            <person name="Engels R."/>
            <person name="Freedman E."/>
            <person name="Gellesch M."/>
            <person name="Goldberg J."/>
            <person name="Griggs A."/>
            <person name="Gujja S."/>
            <person name="Heilman E.R."/>
            <person name="Heiman D.I."/>
            <person name="Hepburn T.A."/>
            <person name="Howarth C."/>
            <person name="Jen D."/>
            <person name="Larson L."/>
            <person name="Mehta T."/>
            <person name="Park D."/>
            <person name="Pearson M."/>
            <person name="Richards J."/>
            <person name="Roberts A."/>
            <person name="Saif S."/>
            <person name="Shea T.D."/>
            <person name="Shenoy N."/>
            <person name="Sisk P."/>
            <person name="Stolte C."/>
            <person name="Sykes S.N."/>
            <person name="Walk T."/>
            <person name="White J."/>
            <person name="Yandava C."/>
            <person name="Haas B."/>
            <person name="Henn M.R."/>
            <person name="Nusbaum C."/>
            <person name="Birren B."/>
        </authorList>
    </citation>
    <scope>NUCLEOTIDE SEQUENCE [LARGE SCALE GENOMIC DNA]</scope>
    <source>
        <strain evidence="2 3">H605</strain>
    </source>
</reference>
<dbReference type="AlphaFoldDB" id="A0AAJ3NY95"/>
<protein>
    <submittedName>
        <fullName evidence="2">Fimbrial adhesin YfcO</fullName>
    </submittedName>
</protein>
<dbReference type="GeneID" id="86860495"/>
<name>A0AAJ3NY95_ECOLX</name>
<feature type="signal peptide" evidence="1">
    <location>
        <begin position="1"/>
        <end position="22"/>
    </location>
</feature>
<dbReference type="EMBL" id="ADJX01000007">
    <property type="protein sequence ID" value="OSL47729.1"/>
    <property type="molecule type" value="Genomic_DNA"/>
</dbReference>
<proteinExistence type="predicted"/>
<sequence>MKKIRLLLCAMLVLCFSQGVQAKLGAVYNNVPVYYGTLGATATLRFYLDLLTTTGVYHGEYYQDRSYGVHYGDLPNKSWTGPGNIPAPKITVMSSGDGVVADSYCPGVKEIDPDFDWQCLKILLTIEVNGSAETCPWMVGMTANSTVKVFINYQSKFEYYRGPTTYTTTCPGEPLTNYDISWSDSRVEHSKVLNLKSTGAVIEQNLSTYLMKDGQLCDGSKMDERGAYCRFVNQLITFTAEGCDDAKVTVAPTQHPITDRQLHDMLVRVDTSSRQPIDSTCRFQYVLNML</sequence>
<organism evidence="2 3">
    <name type="scientific">Escherichia coli H605</name>
    <dbReference type="NCBI Taxonomy" id="656410"/>
    <lineage>
        <taxon>Bacteria</taxon>
        <taxon>Pseudomonadati</taxon>
        <taxon>Pseudomonadota</taxon>
        <taxon>Gammaproteobacteria</taxon>
        <taxon>Enterobacterales</taxon>
        <taxon>Enterobacteriaceae</taxon>
        <taxon>Escherichia</taxon>
    </lineage>
</organism>
<dbReference type="Proteomes" id="UP000243401">
    <property type="component" value="Unassembled WGS sequence"/>
</dbReference>
<feature type="chain" id="PRO_5042466023" evidence="1">
    <location>
        <begin position="23"/>
        <end position="290"/>
    </location>
</feature>
<keyword evidence="1" id="KW-0732">Signal</keyword>
<dbReference type="RefSeq" id="WP_085460981.1">
    <property type="nucleotide sequence ID" value="NZ_ADJX01000007.1"/>
</dbReference>
<dbReference type="InterPro" id="IPR021407">
    <property type="entry name" value="DUF2544"/>
</dbReference>
<gene>
    <name evidence="2" type="ORF">EATG_02485</name>
</gene>
<dbReference type="Pfam" id="PF11245">
    <property type="entry name" value="DUF2544"/>
    <property type="match status" value="1"/>
</dbReference>
<evidence type="ECO:0000256" key="1">
    <source>
        <dbReference type="SAM" id="SignalP"/>
    </source>
</evidence>